<name>A0ACA9KEC1_9GLOM</name>
<proteinExistence type="predicted"/>
<gene>
    <name evidence="1" type="ORF">SPELUC_LOCUS1545</name>
</gene>
<sequence>MPPRKVKPEDNVDLTNEAKAEPKGASPKKRAKSTTSPKNPRIKRPRREDAIEIASTSESSTHKQTGAPNEKARTNSEQQTDNSGFVEISTVSDIVQPIKDISMEDASSDENLSLNSSSHAAQESSHAIRSESTDDTDPVIQKRWETIKERLFEIPKLPKPPYKDYQEKIVIRRPWMKKKDIDYLQKLLTDPNSPLGHKYIKHIINHNVYSEFTDEQKTRLMNLLPRSDLVPIASDAGEPIDTPRIERERQAQGLKLYEAGVSGTITGIDPQKVVPRFDFWLSDAFKDSRWWFQLSVKYGYFTKLGVDSQWTNLEKFKTKVPDIWKNDAYEQDWGIGIWGKMGNKQLAGDSAQITLPDMAKALIIRTDDTLKYKRQFKNIGISVTMDLKVIAVDKSNGNLTIRIQKGNQSKTINDISNPTRLEHELLNFDGRVPKESRPNGNAFKNFSIVRSPEYAPSLFEVRKEYWAKNQ</sequence>
<dbReference type="Proteomes" id="UP000789366">
    <property type="component" value="Unassembled WGS sequence"/>
</dbReference>
<comment type="caution">
    <text evidence="1">The sequence shown here is derived from an EMBL/GenBank/DDBJ whole genome shotgun (WGS) entry which is preliminary data.</text>
</comment>
<protein>
    <submittedName>
        <fullName evidence="1">6870_t:CDS:1</fullName>
    </submittedName>
</protein>
<evidence type="ECO:0000313" key="2">
    <source>
        <dbReference type="Proteomes" id="UP000789366"/>
    </source>
</evidence>
<organism evidence="1 2">
    <name type="scientific">Cetraspora pellucida</name>
    <dbReference type="NCBI Taxonomy" id="1433469"/>
    <lineage>
        <taxon>Eukaryota</taxon>
        <taxon>Fungi</taxon>
        <taxon>Fungi incertae sedis</taxon>
        <taxon>Mucoromycota</taxon>
        <taxon>Glomeromycotina</taxon>
        <taxon>Glomeromycetes</taxon>
        <taxon>Diversisporales</taxon>
        <taxon>Gigasporaceae</taxon>
        <taxon>Cetraspora</taxon>
    </lineage>
</organism>
<dbReference type="EMBL" id="CAJVPW010000846">
    <property type="protein sequence ID" value="CAG8467601.1"/>
    <property type="molecule type" value="Genomic_DNA"/>
</dbReference>
<evidence type="ECO:0000313" key="1">
    <source>
        <dbReference type="EMBL" id="CAG8467601.1"/>
    </source>
</evidence>
<keyword evidence="2" id="KW-1185">Reference proteome</keyword>
<reference evidence="1" key="1">
    <citation type="submission" date="2021-06" db="EMBL/GenBank/DDBJ databases">
        <authorList>
            <person name="Kallberg Y."/>
            <person name="Tangrot J."/>
            <person name="Rosling A."/>
        </authorList>
    </citation>
    <scope>NUCLEOTIDE SEQUENCE</scope>
    <source>
        <strain evidence="1">28 12/20/2015</strain>
    </source>
</reference>
<accession>A0ACA9KEC1</accession>